<keyword evidence="2" id="KW-1185">Reference proteome</keyword>
<dbReference type="EMBL" id="SMOL01000402">
    <property type="protein sequence ID" value="KAB2615634.1"/>
    <property type="molecule type" value="Genomic_DNA"/>
</dbReference>
<comment type="caution">
    <text evidence="1">The sequence shown here is derived from an EMBL/GenBank/DDBJ whole genome shotgun (WGS) entry which is preliminary data.</text>
</comment>
<evidence type="ECO:0000313" key="2">
    <source>
        <dbReference type="Proteomes" id="UP000327157"/>
    </source>
</evidence>
<dbReference type="AlphaFoldDB" id="A0A5N5GY06"/>
<accession>A0A5N5GY06</accession>
<organism evidence="1 2">
    <name type="scientific">Pyrus ussuriensis x Pyrus communis</name>
    <dbReference type="NCBI Taxonomy" id="2448454"/>
    <lineage>
        <taxon>Eukaryota</taxon>
        <taxon>Viridiplantae</taxon>
        <taxon>Streptophyta</taxon>
        <taxon>Embryophyta</taxon>
        <taxon>Tracheophyta</taxon>
        <taxon>Spermatophyta</taxon>
        <taxon>Magnoliopsida</taxon>
        <taxon>eudicotyledons</taxon>
        <taxon>Gunneridae</taxon>
        <taxon>Pentapetalae</taxon>
        <taxon>rosids</taxon>
        <taxon>fabids</taxon>
        <taxon>Rosales</taxon>
        <taxon>Rosaceae</taxon>
        <taxon>Amygdaloideae</taxon>
        <taxon>Maleae</taxon>
        <taxon>Pyrus</taxon>
    </lineage>
</organism>
<dbReference type="OrthoDB" id="1431687at2759"/>
<name>A0A5N5GY06_9ROSA</name>
<reference evidence="1 2" key="1">
    <citation type="submission" date="2019-09" db="EMBL/GenBank/DDBJ databases">
        <authorList>
            <person name="Ou C."/>
        </authorList>
    </citation>
    <scope>NUCLEOTIDE SEQUENCE [LARGE SCALE GENOMIC DNA]</scope>
    <source>
        <strain evidence="1">S2</strain>
        <tissue evidence="1">Leaf</tissue>
    </source>
</reference>
<gene>
    <name evidence="1" type="ORF">D8674_022222</name>
</gene>
<sequence>MTLHFLPNIFSCFSEASHRNKRYVCNGDVCVLRNNRSMKNKRKPSMRISFARLSFRRLKVYRHNNSS</sequence>
<proteinExistence type="predicted"/>
<dbReference type="Proteomes" id="UP000327157">
    <property type="component" value="Chromosome 3"/>
</dbReference>
<reference evidence="2" key="2">
    <citation type="submission" date="2019-10" db="EMBL/GenBank/DDBJ databases">
        <title>A de novo genome assembly of a pear dwarfing rootstock.</title>
        <authorList>
            <person name="Wang F."/>
            <person name="Wang J."/>
            <person name="Li S."/>
            <person name="Zhang Y."/>
            <person name="Fang M."/>
            <person name="Ma L."/>
            <person name="Zhao Y."/>
            <person name="Jiang S."/>
        </authorList>
    </citation>
    <scope>NUCLEOTIDE SEQUENCE [LARGE SCALE GENOMIC DNA]</scope>
</reference>
<reference evidence="1 2" key="3">
    <citation type="submission" date="2019-11" db="EMBL/GenBank/DDBJ databases">
        <title>A de novo genome assembly of a pear dwarfing rootstock.</title>
        <authorList>
            <person name="Wang F."/>
            <person name="Wang J."/>
            <person name="Li S."/>
            <person name="Zhang Y."/>
            <person name="Fang M."/>
            <person name="Ma L."/>
            <person name="Zhao Y."/>
            <person name="Jiang S."/>
        </authorList>
    </citation>
    <scope>NUCLEOTIDE SEQUENCE [LARGE SCALE GENOMIC DNA]</scope>
    <source>
        <strain evidence="1">S2</strain>
        <tissue evidence="1">Leaf</tissue>
    </source>
</reference>
<protein>
    <submittedName>
        <fullName evidence="1">Uncharacterized protein</fullName>
    </submittedName>
</protein>
<evidence type="ECO:0000313" key="1">
    <source>
        <dbReference type="EMBL" id="KAB2615634.1"/>
    </source>
</evidence>